<dbReference type="GeneID" id="39817465"/>
<keyword evidence="1" id="KW-0732">Signal</keyword>
<dbReference type="RefSeq" id="WP_045344021.1">
    <property type="nucleotide sequence ID" value="NZ_JBDKQW010000021.1"/>
</dbReference>
<sequence>MKSLKAILFALIFVLSNAYAEITWIQDTITRSEFPINSVVGWIGGDNGTALRTWVGNADANINSYDIRCETTPEKAMSKASRIGTGFIDSADIVGNAGTLTSNNRWFSLTYNIQVLLKKPESNKSFRIYCLAAPTGYTYNTSPEEVRNAENIGIIYDVLLSTVTVPVLSTTGSLDLGDVRRDETVTRPVPVSMAYAGGTDSGKTLSGNVTWVITPATDNPSPLMPVIKKGGVPVESFTVSLTNAQIQSDDFTVSLTGNEYPGAYSWTMNITTTIE</sequence>
<keyword evidence="2" id="KW-0614">Plasmid</keyword>
<accession>A0A6J4EK16</accession>
<proteinExistence type="predicted"/>
<feature type="chain" id="PRO_5026982196" description="Fimbrial protein" evidence="1">
    <location>
        <begin position="21"/>
        <end position="275"/>
    </location>
</feature>
<evidence type="ECO:0008006" key="3">
    <source>
        <dbReference type="Google" id="ProtNLM"/>
    </source>
</evidence>
<feature type="signal peptide" evidence="1">
    <location>
        <begin position="1"/>
        <end position="20"/>
    </location>
</feature>
<organism evidence="2">
    <name type="scientific">Enterobacter cloacae</name>
    <dbReference type="NCBI Taxonomy" id="550"/>
    <lineage>
        <taxon>Bacteria</taxon>
        <taxon>Pseudomonadati</taxon>
        <taxon>Pseudomonadota</taxon>
        <taxon>Gammaproteobacteria</taxon>
        <taxon>Enterobacterales</taxon>
        <taxon>Enterobacteriaceae</taxon>
        <taxon>Enterobacter</taxon>
        <taxon>Enterobacter cloacae complex</taxon>
    </lineage>
</organism>
<evidence type="ECO:0000256" key="1">
    <source>
        <dbReference type="SAM" id="SignalP"/>
    </source>
</evidence>
<dbReference type="AlphaFoldDB" id="A0A6J4EK16"/>
<name>A0A6J4EK16_ENTCL</name>
<reference evidence="2" key="1">
    <citation type="submission" date="2020-06" db="EMBL/GenBank/DDBJ databases">
        <title>Persistence of extended-spectrum beta-lactamase plasmids among Enterobacteriaceae in commercial broiler farms.</title>
        <authorList>
            <person name="Yossapol M."/>
            <person name="Asai T."/>
        </authorList>
    </citation>
    <scope>NUCLEOTIDE SEQUENCE</scope>
    <source>
        <strain evidence="2">CC32</strain>
        <plasmid evidence="2">pCC32</plasmid>
    </source>
</reference>
<geneLocation type="plasmid" evidence="2">
    <name>pCC32</name>
</geneLocation>
<protein>
    <recommendedName>
        <fullName evidence="3">Fimbrial protein</fullName>
    </recommendedName>
</protein>
<dbReference type="EMBL" id="LC556211">
    <property type="protein sequence ID" value="BCG50906.1"/>
    <property type="molecule type" value="Genomic_DNA"/>
</dbReference>
<evidence type="ECO:0000313" key="2">
    <source>
        <dbReference type="EMBL" id="BCG50906.1"/>
    </source>
</evidence>